<protein>
    <recommendedName>
        <fullName evidence="1">Dienelactone hydrolase domain-containing protein</fullName>
    </recommendedName>
</protein>
<dbReference type="InterPro" id="IPR029058">
    <property type="entry name" value="AB_hydrolase_fold"/>
</dbReference>
<dbReference type="Gene3D" id="3.40.50.1820">
    <property type="entry name" value="alpha/beta hydrolase"/>
    <property type="match status" value="1"/>
</dbReference>
<dbReference type="Proteomes" id="UP000037326">
    <property type="component" value="Unassembled WGS sequence"/>
</dbReference>
<evidence type="ECO:0000259" key="1">
    <source>
        <dbReference type="Pfam" id="PF01738"/>
    </source>
</evidence>
<gene>
    <name evidence="2" type="ORF">ACZ11_14460</name>
</gene>
<dbReference type="SUPFAM" id="SSF53474">
    <property type="entry name" value="alpha/beta-Hydrolases"/>
    <property type="match status" value="1"/>
</dbReference>
<sequence length="201" mass="23098">MKRKIFILHEIYGVNDFIKMQAEAYSNANTTVECISLYSDNRVFPYEQEQEAYEYFINEVGFDAPLDKLTEKILEAKTHYDEVLIIGFSVGATLAWRLSTLPLQGIVCVYGSRIRQYLDVIPSCPTLVILPGHEKSFNVHELKETLDAFPSVHTRQYLGQHGFMDIHNSNYCYASYSHVQAEILQFLENKPGQGELHNEPK</sequence>
<proteinExistence type="predicted"/>
<accession>A0A0K9F8A1</accession>
<comment type="caution">
    <text evidence="2">The sequence shown here is derived from an EMBL/GenBank/DDBJ whole genome shotgun (WGS) entry which is preliminary data.</text>
</comment>
<reference evidence="3" key="1">
    <citation type="submission" date="2015-07" db="EMBL/GenBank/DDBJ databases">
        <authorList>
            <consortium name="Consortium for Microbial Forensics and Genomics (microFORGE)"/>
            <person name="Knight B.M."/>
            <person name="Roberts D.P."/>
            <person name="Lin D."/>
            <person name="Hari K."/>
            <person name="Fletcher J."/>
            <person name="Melcher U."/>
            <person name="Blagden T."/>
            <person name="Winegar R.A."/>
        </authorList>
    </citation>
    <scope>NUCLEOTIDE SEQUENCE [LARGE SCALE GENOMIC DNA]</scope>
    <source>
        <strain evidence="3">DSM 23493</strain>
    </source>
</reference>
<evidence type="ECO:0000313" key="2">
    <source>
        <dbReference type="EMBL" id="KMY30834.1"/>
    </source>
</evidence>
<feature type="domain" description="Dienelactone hydrolase" evidence="1">
    <location>
        <begin position="5"/>
        <end position="188"/>
    </location>
</feature>
<evidence type="ECO:0000313" key="3">
    <source>
        <dbReference type="Proteomes" id="UP000037326"/>
    </source>
</evidence>
<organism evidence="2 3">
    <name type="scientific">Lysinibacillus xylanilyticus</name>
    <dbReference type="NCBI Taxonomy" id="582475"/>
    <lineage>
        <taxon>Bacteria</taxon>
        <taxon>Bacillati</taxon>
        <taxon>Bacillota</taxon>
        <taxon>Bacilli</taxon>
        <taxon>Bacillales</taxon>
        <taxon>Bacillaceae</taxon>
        <taxon>Lysinibacillus</taxon>
    </lineage>
</organism>
<dbReference type="PANTHER" id="PTHR46623:SF6">
    <property type="entry name" value="ALPHA_BETA-HYDROLASES SUPERFAMILY PROTEIN"/>
    <property type="match status" value="1"/>
</dbReference>
<dbReference type="Pfam" id="PF01738">
    <property type="entry name" value="DLH"/>
    <property type="match status" value="1"/>
</dbReference>
<name>A0A0K9F8A1_9BACI</name>
<dbReference type="InterPro" id="IPR051049">
    <property type="entry name" value="Dienelactone_hydrolase-like"/>
</dbReference>
<dbReference type="GO" id="GO:0016787">
    <property type="term" value="F:hydrolase activity"/>
    <property type="evidence" value="ECO:0007669"/>
    <property type="project" value="InterPro"/>
</dbReference>
<dbReference type="AlphaFoldDB" id="A0A0K9F8A1"/>
<dbReference type="InterPro" id="IPR002925">
    <property type="entry name" value="Dienelactn_hydro"/>
</dbReference>
<dbReference type="EMBL" id="LFXJ01000006">
    <property type="protein sequence ID" value="KMY30834.1"/>
    <property type="molecule type" value="Genomic_DNA"/>
</dbReference>
<dbReference type="GeneID" id="96599430"/>
<dbReference type="OrthoDB" id="115291at2"/>
<dbReference type="PATRIC" id="fig|582475.4.peg.4978"/>
<dbReference type="RefSeq" id="WP_082172814.1">
    <property type="nucleotide sequence ID" value="NZ_LFXJ01000006.1"/>
</dbReference>
<dbReference type="PANTHER" id="PTHR46623">
    <property type="entry name" value="CARBOXYMETHYLENEBUTENOLIDASE-RELATED"/>
    <property type="match status" value="1"/>
</dbReference>